<sequence length="105" mass="10589">MKISAIIALFAIVALVQSAPAPASIPASAPAKKIHTPAAAAAIASYQDKAPGSAPMAASHQKGSGDDAAPKRRKRGLVNADVSRNKVCVKAPVNVDAHDAKILSS</sequence>
<dbReference type="Proteomes" id="UP001194696">
    <property type="component" value="Unassembled WGS sequence"/>
</dbReference>
<organism evidence="3 4">
    <name type="scientific">Linnemannia gamsii</name>
    <dbReference type="NCBI Taxonomy" id="64522"/>
    <lineage>
        <taxon>Eukaryota</taxon>
        <taxon>Fungi</taxon>
        <taxon>Fungi incertae sedis</taxon>
        <taxon>Mucoromycota</taxon>
        <taxon>Mortierellomycotina</taxon>
        <taxon>Mortierellomycetes</taxon>
        <taxon>Mortierellales</taxon>
        <taxon>Mortierellaceae</taxon>
        <taxon>Linnemannia</taxon>
    </lineage>
</organism>
<evidence type="ECO:0000256" key="1">
    <source>
        <dbReference type="SAM" id="MobiDB-lite"/>
    </source>
</evidence>
<reference evidence="3 4" key="1">
    <citation type="journal article" date="2020" name="Fungal Divers.">
        <title>Resolving the Mortierellaceae phylogeny through synthesis of multi-gene phylogenetics and phylogenomics.</title>
        <authorList>
            <person name="Vandepol N."/>
            <person name="Liber J."/>
            <person name="Desiro A."/>
            <person name="Na H."/>
            <person name="Kennedy M."/>
            <person name="Barry K."/>
            <person name="Grigoriev I.V."/>
            <person name="Miller A.N."/>
            <person name="O'Donnell K."/>
            <person name="Stajich J.E."/>
            <person name="Bonito G."/>
        </authorList>
    </citation>
    <scope>NUCLEOTIDE SEQUENCE [LARGE SCALE GENOMIC DNA]</scope>
    <source>
        <strain evidence="3 4">AD045</strain>
    </source>
</reference>
<keyword evidence="4" id="KW-1185">Reference proteome</keyword>
<evidence type="ECO:0000313" key="3">
    <source>
        <dbReference type="EMBL" id="KAG0277727.1"/>
    </source>
</evidence>
<feature type="signal peptide" evidence="2">
    <location>
        <begin position="1"/>
        <end position="18"/>
    </location>
</feature>
<dbReference type="EMBL" id="JAAAIM010001529">
    <property type="protein sequence ID" value="KAG0277727.1"/>
    <property type="molecule type" value="Genomic_DNA"/>
</dbReference>
<feature type="chain" id="PRO_5045395898" evidence="2">
    <location>
        <begin position="19"/>
        <end position="105"/>
    </location>
</feature>
<comment type="caution">
    <text evidence="3">The sequence shown here is derived from an EMBL/GenBank/DDBJ whole genome shotgun (WGS) entry which is preliminary data.</text>
</comment>
<name>A0ABQ7JKD1_9FUNG</name>
<keyword evidence="2" id="KW-0732">Signal</keyword>
<evidence type="ECO:0000313" key="4">
    <source>
        <dbReference type="Proteomes" id="UP001194696"/>
    </source>
</evidence>
<proteinExistence type="predicted"/>
<feature type="region of interest" description="Disordered" evidence="1">
    <location>
        <begin position="50"/>
        <end position="77"/>
    </location>
</feature>
<protein>
    <submittedName>
        <fullName evidence="3">Uncharacterized protein</fullName>
    </submittedName>
</protein>
<evidence type="ECO:0000256" key="2">
    <source>
        <dbReference type="SAM" id="SignalP"/>
    </source>
</evidence>
<gene>
    <name evidence="3" type="ORF">BGZ96_002731</name>
</gene>
<accession>A0ABQ7JKD1</accession>